<proteinExistence type="predicted"/>
<keyword evidence="8" id="KW-1185">Reference proteome</keyword>
<feature type="transmembrane region" description="Helical" evidence="6">
    <location>
        <begin position="339"/>
        <end position="358"/>
    </location>
</feature>
<dbReference type="SUPFAM" id="SSF144083">
    <property type="entry name" value="Magnesium transport protein CorA, transmembrane region"/>
    <property type="match status" value="1"/>
</dbReference>
<evidence type="ECO:0000313" key="8">
    <source>
        <dbReference type="Proteomes" id="UP001305779"/>
    </source>
</evidence>
<dbReference type="Gene3D" id="1.20.58.340">
    <property type="entry name" value="Magnesium transport protein CorA, transmembrane region"/>
    <property type="match status" value="1"/>
</dbReference>
<evidence type="ECO:0000256" key="1">
    <source>
        <dbReference type="ARBA" id="ARBA00004141"/>
    </source>
</evidence>
<dbReference type="Proteomes" id="UP001305779">
    <property type="component" value="Unassembled WGS sequence"/>
</dbReference>
<keyword evidence="5" id="KW-0175">Coiled coil</keyword>
<dbReference type="InterPro" id="IPR045863">
    <property type="entry name" value="CorA_TM1_TM2"/>
</dbReference>
<dbReference type="Pfam" id="PF01544">
    <property type="entry name" value="CorA"/>
    <property type="match status" value="1"/>
</dbReference>
<evidence type="ECO:0000256" key="2">
    <source>
        <dbReference type="ARBA" id="ARBA00022692"/>
    </source>
</evidence>
<name>A0ABR0E0F1_ZASCE</name>
<comment type="caution">
    <text evidence="7">The sequence shown here is derived from an EMBL/GenBank/DDBJ whole genome shotgun (WGS) entry which is preliminary data.</text>
</comment>
<accession>A0ABR0E0F1</accession>
<feature type="coiled-coil region" evidence="5">
    <location>
        <begin position="254"/>
        <end position="288"/>
    </location>
</feature>
<evidence type="ECO:0000256" key="3">
    <source>
        <dbReference type="ARBA" id="ARBA00022989"/>
    </source>
</evidence>
<dbReference type="EMBL" id="JAXOVC010000013">
    <property type="protein sequence ID" value="KAK4494907.1"/>
    <property type="molecule type" value="Genomic_DNA"/>
</dbReference>
<evidence type="ECO:0000256" key="6">
    <source>
        <dbReference type="SAM" id="Phobius"/>
    </source>
</evidence>
<evidence type="ECO:0000256" key="4">
    <source>
        <dbReference type="ARBA" id="ARBA00023136"/>
    </source>
</evidence>
<keyword evidence="4 6" id="KW-0472">Membrane</keyword>
<dbReference type="InterPro" id="IPR002523">
    <property type="entry name" value="MgTranspt_CorA/ZnTranspt_ZntB"/>
</dbReference>
<gene>
    <name evidence="7" type="ORF">PRZ48_014263</name>
</gene>
<comment type="subcellular location">
    <subcellularLocation>
        <location evidence="1">Membrane</location>
        <topology evidence="1">Multi-pass membrane protein</topology>
    </subcellularLocation>
</comment>
<protein>
    <submittedName>
        <fullName evidence="7">Uncharacterized protein</fullName>
    </submittedName>
</protein>
<keyword evidence="3 6" id="KW-1133">Transmembrane helix</keyword>
<reference evidence="7 8" key="1">
    <citation type="journal article" date="2023" name="G3 (Bethesda)">
        <title>A chromosome-level genome assembly of Zasmidium syzygii isolated from banana leaves.</title>
        <authorList>
            <person name="van Westerhoven A.C."/>
            <person name="Mehrabi R."/>
            <person name="Talebi R."/>
            <person name="Steentjes M.B.F."/>
            <person name="Corcolon B."/>
            <person name="Chong P.A."/>
            <person name="Kema G.H.J."/>
            <person name="Seidl M.F."/>
        </authorList>
    </citation>
    <scope>NUCLEOTIDE SEQUENCE [LARGE SCALE GENOMIC DNA]</scope>
    <source>
        <strain evidence="7 8">P124</strain>
    </source>
</reference>
<organism evidence="7 8">
    <name type="scientific">Zasmidium cellare</name>
    <name type="common">Wine cellar mold</name>
    <name type="synonym">Racodium cellare</name>
    <dbReference type="NCBI Taxonomy" id="395010"/>
    <lineage>
        <taxon>Eukaryota</taxon>
        <taxon>Fungi</taxon>
        <taxon>Dikarya</taxon>
        <taxon>Ascomycota</taxon>
        <taxon>Pezizomycotina</taxon>
        <taxon>Dothideomycetes</taxon>
        <taxon>Dothideomycetidae</taxon>
        <taxon>Mycosphaerellales</taxon>
        <taxon>Mycosphaerellaceae</taxon>
        <taxon>Zasmidium</taxon>
    </lineage>
</organism>
<feature type="transmembrane region" description="Helical" evidence="6">
    <location>
        <begin position="307"/>
        <end position="327"/>
    </location>
</feature>
<keyword evidence="2 6" id="KW-0812">Transmembrane</keyword>
<sequence>MFYNTRDPWAQVPKVTDLRKDHFNIPHFRVRYYVDEDAFTAAEIDSGLWNCLRRIDSDRSRKRLQDGLLDRQGASVSLMRSKLSFWLQPAEMGQPVTAILLVDPTPLHGQALWGGPAHEPGEVKQDIATTAQMETATTARLSLFDRIVRAQCNMSTHDMEVALKCPKFMALPSLRHVMAEWLLCIQYMTTQLGKLEWEFEKPHWGEESSDVDSLLKKGSPWNRNIRHYQEMLRGIAETLFEDDEHDNLNSHPSIRGLRADIKKAERRIENVRQRLERLQDTAASVISIEDSRRATRQIQQNQGTARLTLLATIFLPLNFATSFLSMSSDFSVHNDTFRLFFIVSAAVLGVILAWMAYVNRLRLQRGVRWMKRRRLAVRRGR</sequence>
<evidence type="ECO:0000256" key="5">
    <source>
        <dbReference type="SAM" id="Coils"/>
    </source>
</evidence>
<evidence type="ECO:0000313" key="7">
    <source>
        <dbReference type="EMBL" id="KAK4494907.1"/>
    </source>
</evidence>